<accession>A0A8X7C934</accession>
<reference evidence="1" key="1">
    <citation type="submission" date="2020-08" db="EMBL/GenBank/DDBJ databases">
        <title>Multicomponent nature underlies the extraordinary mechanical properties of spider dragline silk.</title>
        <authorList>
            <person name="Kono N."/>
            <person name="Nakamura H."/>
            <person name="Mori M."/>
            <person name="Yoshida Y."/>
            <person name="Ohtoshi R."/>
            <person name="Malay A.D."/>
            <person name="Moran D.A.P."/>
            <person name="Tomita M."/>
            <person name="Numata K."/>
            <person name="Arakawa K."/>
        </authorList>
    </citation>
    <scope>NUCLEOTIDE SEQUENCE</scope>
</reference>
<protein>
    <submittedName>
        <fullName evidence="1">Uncharacterized protein</fullName>
    </submittedName>
</protein>
<dbReference type="Proteomes" id="UP000886998">
    <property type="component" value="Unassembled WGS sequence"/>
</dbReference>
<comment type="caution">
    <text evidence="1">The sequence shown here is derived from an EMBL/GenBank/DDBJ whole genome shotgun (WGS) entry which is preliminary data.</text>
</comment>
<sequence length="137" mass="15938">MSLLETMVPLRNTHPQREWIRKHGHSCRTLRKVYGLLRPCDNHPVLSPWPADLILAEFWLRSKRYRQLPVTVLTGCHKFSERQGSTSTSSHWVCLAGDALWSVGTRETFQLFDSTQEQAICTRELERDLRSYPGEET</sequence>
<dbReference type="AlphaFoldDB" id="A0A8X7C934"/>
<gene>
    <name evidence="1" type="ORF">TNIN_231181</name>
</gene>
<organism evidence="1 2">
    <name type="scientific">Trichonephila inaurata madagascariensis</name>
    <dbReference type="NCBI Taxonomy" id="2747483"/>
    <lineage>
        <taxon>Eukaryota</taxon>
        <taxon>Metazoa</taxon>
        <taxon>Ecdysozoa</taxon>
        <taxon>Arthropoda</taxon>
        <taxon>Chelicerata</taxon>
        <taxon>Arachnida</taxon>
        <taxon>Araneae</taxon>
        <taxon>Araneomorphae</taxon>
        <taxon>Entelegynae</taxon>
        <taxon>Araneoidea</taxon>
        <taxon>Nephilidae</taxon>
        <taxon>Trichonephila</taxon>
        <taxon>Trichonephila inaurata</taxon>
    </lineage>
</organism>
<evidence type="ECO:0000313" key="1">
    <source>
        <dbReference type="EMBL" id="GFY60570.1"/>
    </source>
</evidence>
<dbReference type="EMBL" id="BMAV01013205">
    <property type="protein sequence ID" value="GFY60570.1"/>
    <property type="molecule type" value="Genomic_DNA"/>
</dbReference>
<proteinExistence type="predicted"/>
<evidence type="ECO:0000313" key="2">
    <source>
        <dbReference type="Proteomes" id="UP000886998"/>
    </source>
</evidence>
<keyword evidence="2" id="KW-1185">Reference proteome</keyword>
<name>A0A8X7C934_9ARAC</name>
<dbReference type="OrthoDB" id="10379783at2759"/>